<evidence type="ECO:0000313" key="11">
    <source>
        <dbReference type="Proteomes" id="UP000563426"/>
    </source>
</evidence>
<dbReference type="EMBL" id="JABFJV010000117">
    <property type="protein sequence ID" value="NOK35566.1"/>
    <property type="molecule type" value="Genomic_DNA"/>
</dbReference>
<evidence type="ECO:0000256" key="3">
    <source>
        <dbReference type="ARBA" id="ARBA00022679"/>
    </source>
</evidence>
<keyword evidence="3 10" id="KW-0808">Transferase</keyword>
<evidence type="ECO:0000256" key="2">
    <source>
        <dbReference type="ARBA" id="ARBA00006464"/>
    </source>
</evidence>
<evidence type="ECO:0000256" key="7">
    <source>
        <dbReference type="SAM" id="Phobius"/>
    </source>
</evidence>
<proteinExistence type="inferred from homology"/>
<feature type="domain" description="Bacterial sugar transferase" evidence="9">
    <location>
        <begin position="267"/>
        <end position="449"/>
    </location>
</feature>
<dbReference type="GO" id="GO:0016020">
    <property type="term" value="C:membrane"/>
    <property type="evidence" value="ECO:0007669"/>
    <property type="project" value="UniProtKB-SubCell"/>
</dbReference>
<dbReference type="InterPro" id="IPR003362">
    <property type="entry name" value="Bact_transf"/>
</dbReference>
<dbReference type="NCBIfam" id="TIGR03025">
    <property type="entry name" value="EPS_sugtrans"/>
    <property type="match status" value="1"/>
</dbReference>
<evidence type="ECO:0000259" key="9">
    <source>
        <dbReference type="Pfam" id="PF02397"/>
    </source>
</evidence>
<evidence type="ECO:0000256" key="8">
    <source>
        <dbReference type="SAM" id="SignalP"/>
    </source>
</evidence>
<dbReference type="RefSeq" id="WP_120524308.1">
    <property type="nucleotide sequence ID" value="NZ_JABFJV010000117.1"/>
</dbReference>
<name>A0A3A8IE27_9BACT</name>
<accession>A0A3A8IE27</accession>
<dbReference type="PROSITE" id="PS51257">
    <property type="entry name" value="PROKAR_LIPOPROTEIN"/>
    <property type="match status" value="1"/>
</dbReference>
<feature type="chain" id="PRO_5044076102" evidence="8">
    <location>
        <begin position="28"/>
        <end position="455"/>
    </location>
</feature>
<reference evidence="10 11" key="1">
    <citation type="submission" date="2020-05" db="EMBL/GenBank/DDBJ databases">
        <authorList>
            <person name="Whitworth D."/>
        </authorList>
    </citation>
    <scope>NUCLEOTIDE SEQUENCE [LARGE SCALE GENOMIC DNA]</scope>
    <source>
        <strain evidence="10 11">AB043B</strain>
    </source>
</reference>
<gene>
    <name evidence="10" type="ORF">HMI49_20405</name>
</gene>
<feature type="transmembrane region" description="Helical" evidence="7">
    <location>
        <begin position="21"/>
        <end position="40"/>
    </location>
</feature>
<dbReference type="Pfam" id="PF02397">
    <property type="entry name" value="Bac_transf"/>
    <property type="match status" value="1"/>
</dbReference>
<dbReference type="InterPro" id="IPR017475">
    <property type="entry name" value="EPS_sugar_tfrase"/>
</dbReference>
<evidence type="ECO:0000256" key="1">
    <source>
        <dbReference type="ARBA" id="ARBA00004141"/>
    </source>
</evidence>
<keyword evidence="11" id="KW-1185">Reference proteome</keyword>
<dbReference type="PANTHER" id="PTHR30576">
    <property type="entry name" value="COLANIC BIOSYNTHESIS UDP-GLUCOSE LIPID CARRIER TRANSFERASE"/>
    <property type="match status" value="1"/>
</dbReference>
<feature type="transmembrane region" description="Helical" evidence="7">
    <location>
        <begin position="94"/>
        <end position="116"/>
    </location>
</feature>
<keyword evidence="5 7" id="KW-1133">Transmembrane helix</keyword>
<comment type="similarity">
    <text evidence="2">Belongs to the bacterial sugar transferase family.</text>
</comment>
<evidence type="ECO:0000256" key="4">
    <source>
        <dbReference type="ARBA" id="ARBA00022692"/>
    </source>
</evidence>
<dbReference type="Proteomes" id="UP000563426">
    <property type="component" value="Unassembled WGS sequence"/>
</dbReference>
<organism evidence="10 11">
    <name type="scientific">Corallococcus exercitus</name>
    <dbReference type="NCBI Taxonomy" id="2316736"/>
    <lineage>
        <taxon>Bacteria</taxon>
        <taxon>Pseudomonadati</taxon>
        <taxon>Myxococcota</taxon>
        <taxon>Myxococcia</taxon>
        <taxon>Myxococcales</taxon>
        <taxon>Cystobacterineae</taxon>
        <taxon>Myxococcaceae</taxon>
        <taxon>Corallococcus</taxon>
    </lineage>
</organism>
<sequence length="455" mass="49920">MLRVFHHYFSAKKLTFFLAESSAIALACVAGAAACAALFAPLGSTPPFATMWPTLVGLGLAFVVTFQFTLYLLDLYDLRIAAEDRTRGYRFLKAAGVTAMVAGGVMLLLPLALPVVLPPGTLLGGAMGALAGTLVVRVSIRALVGEPDAVLVVGDGLKARAVASAIEDGGEGSFRVVALVEPRKVEEPLDAMASRLNASYVVQAADDMRGANWVESLLRCRLDGRRVYDAAGFCERVLRRIPVQFLRASDFAFADEMTVSPMRRAFKRVFDVAVASLLLLMASPFLILVALAIKLDSKGPVFYRQDRVGLGGKAYPLWKFRSMRTDAEKNGAVWARSNDDRVTRVGKFIRKTRIDEIPQVFNVLLGHMSFVGPRPERPVFTEQLKQQIPFYGLREAVKPGITGWAQIRYPYGASVEDARNKLEFDLYYVKNGSLFLDVGIIFHTVRHVLLGRGAR</sequence>
<evidence type="ECO:0000256" key="5">
    <source>
        <dbReference type="ARBA" id="ARBA00022989"/>
    </source>
</evidence>
<keyword evidence="6 7" id="KW-0472">Membrane</keyword>
<evidence type="ECO:0000256" key="6">
    <source>
        <dbReference type="ARBA" id="ARBA00023136"/>
    </source>
</evidence>
<dbReference type="GO" id="GO:0089702">
    <property type="term" value="F:undecaprenyl-phosphate glucose phosphotransferase activity"/>
    <property type="evidence" value="ECO:0007669"/>
    <property type="project" value="TreeGrafter"/>
</dbReference>
<comment type="subcellular location">
    <subcellularLocation>
        <location evidence="1">Membrane</location>
        <topology evidence="1">Multi-pass membrane protein</topology>
    </subcellularLocation>
</comment>
<dbReference type="PANTHER" id="PTHR30576:SF21">
    <property type="entry name" value="UDP-GLUCOSE:UNDECAPRENYL-PHOSPHATE GLUCOSE-1-PHOSPHATE TRANSFERASE"/>
    <property type="match status" value="1"/>
</dbReference>
<feature type="transmembrane region" description="Helical" evidence="7">
    <location>
        <begin position="52"/>
        <end position="73"/>
    </location>
</feature>
<evidence type="ECO:0000313" key="10">
    <source>
        <dbReference type="EMBL" id="NOK35566.1"/>
    </source>
</evidence>
<protein>
    <submittedName>
        <fullName evidence="10">Sugar transferase</fullName>
    </submittedName>
</protein>
<feature type="signal peptide" evidence="8">
    <location>
        <begin position="1"/>
        <end position="27"/>
    </location>
</feature>
<keyword evidence="4 7" id="KW-0812">Transmembrane</keyword>
<keyword evidence="8" id="KW-0732">Signal</keyword>
<dbReference type="AlphaFoldDB" id="A0A3A8IE27"/>
<dbReference type="OrthoDB" id="9808602at2"/>
<feature type="transmembrane region" description="Helical" evidence="7">
    <location>
        <begin position="122"/>
        <end position="140"/>
    </location>
</feature>
<comment type="caution">
    <text evidence="10">The sequence shown here is derived from an EMBL/GenBank/DDBJ whole genome shotgun (WGS) entry which is preliminary data.</text>
</comment>
<feature type="transmembrane region" description="Helical" evidence="7">
    <location>
        <begin position="272"/>
        <end position="293"/>
    </location>
</feature>
<dbReference type="GO" id="GO:0009242">
    <property type="term" value="P:colanic acid biosynthetic process"/>
    <property type="evidence" value="ECO:0007669"/>
    <property type="project" value="TreeGrafter"/>
</dbReference>